<dbReference type="SUPFAM" id="SSF54427">
    <property type="entry name" value="NTF2-like"/>
    <property type="match status" value="1"/>
</dbReference>
<keyword evidence="3" id="KW-1185">Reference proteome</keyword>
<dbReference type="Gene3D" id="3.10.450.50">
    <property type="match status" value="1"/>
</dbReference>
<comment type="caution">
    <text evidence="2">The sequence shown here is derived from an EMBL/GenBank/DDBJ whole genome shotgun (WGS) entry which is preliminary data.</text>
</comment>
<dbReference type="InterPro" id="IPR032710">
    <property type="entry name" value="NTF2-like_dom_sf"/>
</dbReference>
<evidence type="ECO:0000313" key="2">
    <source>
        <dbReference type="EMBL" id="RNB92501.1"/>
    </source>
</evidence>
<dbReference type="Proteomes" id="UP000271031">
    <property type="component" value="Unassembled WGS sequence"/>
</dbReference>
<feature type="domain" description="SnoaL-like" evidence="1">
    <location>
        <begin position="31"/>
        <end position="127"/>
    </location>
</feature>
<dbReference type="InterPro" id="IPR037401">
    <property type="entry name" value="SnoaL-like"/>
</dbReference>
<dbReference type="AlphaFoldDB" id="A0A3M8DZ46"/>
<dbReference type="Pfam" id="PF12680">
    <property type="entry name" value="SnoaL_2"/>
    <property type="match status" value="1"/>
</dbReference>
<evidence type="ECO:0000313" key="3">
    <source>
        <dbReference type="Proteomes" id="UP000271031"/>
    </source>
</evidence>
<dbReference type="EMBL" id="RHHQ01000003">
    <property type="protein sequence ID" value="RNB92501.1"/>
    <property type="molecule type" value="Genomic_DNA"/>
</dbReference>
<evidence type="ECO:0000259" key="1">
    <source>
        <dbReference type="Pfam" id="PF12680"/>
    </source>
</evidence>
<reference evidence="2 3" key="1">
    <citation type="submission" date="2018-10" db="EMBL/GenBank/DDBJ databases">
        <title>Phylogenomics of Brevibacillus.</title>
        <authorList>
            <person name="Dunlap C."/>
        </authorList>
    </citation>
    <scope>NUCLEOTIDE SEQUENCE [LARGE SCALE GENOMIC DNA]</scope>
    <source>
        <strain evidence="2 3">JCM 15716</strain>
    </source>
</reference>
<proteinExistence type="predicted"/>
<organism evidence="2 3">
    <name type="scientific">Brevibacillus fluminis</name>
    <dbReference type="NCBI Taxonomy" id="511487"/>
    <lineage>
        <taxon>Bacteria</taxon>
        <taxon>Bacillati</taxon>
        <taxon>Bacillota</taxon>
        <taxon>Bacilli</taxon>
        <taxon>Bacillales</taxon>
        <taxon>Paenibacillaceae</taxon>
        <taxon>Brevibacillus</taxon>
    </lineage>
</organism>
<gene>
    <name evidence="2" type="ORF">EDM56_02055</name>
</gene>
<dbReference type="RefSeq" id="WP_122916206.1">
    <property type="nucleotide sequence ID" value="NZ_RHHQ01000003.1"/>
</dbReference>
<name>A0A3M8DZ46_9BACL</name>
<dbReference type="OrthoDB" id="582171at2"/>
<dbReference type="PANTHER" id="PTHR41252">
    <property type="entry name" value="BLR2505 PROTEIN"/>
    <property type="match status" value="1"/>
</dbReference>
<sequence>MNNKLSDNSTRAMEILNRMFSAEMEFMRSDGNDFSGLKSAFHPDIVVHEPASLPYPGDWSGYEELGSLFNTMHNTWSSMNVENMVATLDGDTLFMGCTLVAKARQSEKEVRLPFAQILKIKDDLVIEAFPYYFDTALINAALGHSEYNK</sequence>
<accession>A0A3M8DZ46</accession>
<dbReference type="PANTHER" id="PTHR41252:SF1">
    <property type="entry name" value="BLR2505 PROTEIN"/>
    <property type="match status" value="1"/>
</dbReference>
<protein>
    <submittedName>
        <fullName evidence="2">Nuclear transport factor 2 family protein</fullName>
    </submittedName>
</protein>